<dbReference type="InterPro" id="IPR049177">
    <property type="entry name" value="MgtC_SapB_SrpB_YhiD_N"/>
</dbReference>
<evidence type="ECO:0000259" key="3">
    <source>
        <dbReference type="Pfam" id="PF13194"/>
    </source>
</evidence>
<feature type="transmembrane region" description="Helical" evidence="1">
    <location>
        <begin position="204"/>
        <end position="229"/>
    </location>
</feature>
<dbReference type="RefSeq" id="WP_101073277.1">
    <property type="nucleotide sequence ID" value="NZ_PISP01000002.1"/>
</dbReference>
<feature type="transmembrane region" description="Helical" evidence="1">
    <location>
        <begin position="146"/>
        <end position="163"/>
    </location>
</feature>
<feature type="transmembrane region" description="Helical" evidence="1">
    <location>
        <begin position="235"/>
        <end position="255"/>
    </location>
</feature>
<keyword evidence="1" id="KW-0472">Membrane</keyword>
<evidence type="ECO:0000259" key="2">
    <source>
        <dbReference type="Pfam" id="PF02308"/>
    </source>
</evidence>
<proteinExistence type="predicted"/>
<dbReference type="Pfam" id="PF02308">
    <property type="entry name" value="MgtC"/>
    <property type="match status" value="1"/>
</dbReference>
<feature type="transmembrane region" description="Helical" evidence="1">
    <location>
        <begin position="336"/>
        <end position="355"/>
    </location>
</feature>
<evidence type="ECO:0000256" key="1">
    <source>
        <dbReference type="SAM" id="Phobius"/>
    </source>
</evidence>
<dbReference type="Pfam" id="PF13194">
    <property type="entry name" value="DUF4010"/>
    <property type="match status" value="1"/>
</dbReference>
<evidence type="ECO:0000313" key="4">
    <source>
        <dbReference type="EMBL" id="PKD43737.1"/>
    </source>
</evidence>
<dbReference type="OrthoDB" id="9813718at2"/>
<accession>A0A2N0VHS3</accession>
<keyword evidence="1" id="KW-0812">Transmembrane</keyword>
<dbReference type="PANTHER" id="PTHR39084">
    <property type="entry name" value="MEMBRANE PROTEIN-RELATED"/>
    <property type="match status" value="1"/>
</dbReference>
<feature type="transmembrane region" description="Helical" evidence="1">
    <location>
        <begin position="399"/>
        <end position="419"/>
    </location>
</feature>
<gene>
    <name evidence="4" type="ORF">CWD77_09260</name>
</gene>
<dbReference type="EMBL" id="PISP01000002">
    <property type="protein sequence ID" value="PKD43737.1"/>
    <property type="molecule type" value="Genomic_DNA"/>
</dbReference>
<evidence type="ECO:0000313" key="5">
    <source>
        <dbReference type="Proteomes" id="UP000233398"/>
    </source>
</evidence>
<dbReference type="PANTHER" id="PTHR39084:SF1">
    <property type="entry name" value="DUF4010 DOMAIN-CONTAINING PROTEIN"/>
    <property type="match status" value="1"/>
</dbReference>
<name>A0A2N0VHS3_9BACT</name>
<feature type="transmembrane region" description="Helical" evidence="1">
    <location>
        <begin position="367"/>
        <end position="392"/>
    </location>
</feature>
<reference evidence="4 5" key="1">
    <citation type="submission" date="2017-11" db="EMBL/GenBank/DDBJ databases">
        <title>Rhodohalobacter 15182 sp. nov., isolated from a salt lake.</title>
        <authorList>
            <person name="Han S."/>
        </authorList>
    </citation>
    <scope>NUCLEOTIDE SEQUENCE [LARGE SCALE GENOMIC DNA]</scope>
    <source>
        <strain evidence="4 5">15182</strain>
    </source>
</reference>
<feature type="domain" description="DUF4010" evidence="3">
    <location>
        <begin position="184"/>
        <end position="388"/>
    </location>
</feature>
<dbReference type="AlphaFoldDB" id="A0A2N0VHS3"/>
<comment type="caution">
    <text evidence="4">The sequence shown here is derived from an EMBL/GenBank/DDBJ whole genome shotgun (WGS) entry which is preliminary data.</text>
</comment>
<feature type="transmembrane region" description="Helical" evidence="1">
    <location>
        <begin position="307"/>
        <end position="324"/>
    </location>
</feature>
<feature type="transmembrane region" description="Helical" evidence="1">
    <location>
        <begin position="90"/>
        <end position="111"/>
    </location>
</feature>
<dbReference type="Proteomes" id="UP000233398">
    <property type="component" value="Unassembled WGS sequence"/>
</dbReference>
<keyword evidence="1" id="KW-1133">Transmembrane helix</keyword>
<sequence length="420" mass="46269">MQELHDISLSLLVALSIGLLIGIERGWSERKEEEGDRMAGIRTFSVVGLLGGVWGLLALEIHEWVMAAAFLAVTAMIIAAHIMDVKRDEDVGATTAFTLMLVFALSAWSVFGYELPALGATVVVTALLGYKPTLHRWLRNINRKEIYAWTKLLVISVVLLPLLPNEGYGPWEAFNPYWVWWMIVLISGLSFVGYVAIKIAGKNLGTLLTSFAGGLASSTAVTISLAQFAKKSKTTFIFMAGVLLASSIMFIRVLIEVSVVNYQLLDQLWLPISLMFAGLIFAGLWLWRFKIHTEESSPIKLKNPFQLKTAIQFGLLLGAILVLSEGMQEWFGDQGVYALSVISGLMDVDAITLSLSKMSAEDLKEEVAVMGIILASITNTLVKGFIFSFYVGIKKSITLILLLITAVTPGFLLAMYMLWF</sequence>
<protein>
    <submittedName>
        <fullName evidence="4">Uncharacterized protein</fullName>
    </submittedName>
</protein>
<feature type="transmembrane region" description="Helical" evidence="1">
    <location>
        <begin position="178"/>
        <end position="197"/>
    </location>
</feature>
<keyword evidence="5" id="KW-1185">Reference proteome</keyword>
<feature type="transmembrane region" description="Helical" evidence="1">
    <location>
        <begin position="64"/>
        <end position="83"/>
    </location>
</feature>
<feature type="transmembrane region" description="Helical" evidence="1">
    <location>
        <begin position="39"/>
        <end position="58"/>
    </location>
</feature>
<organism evidence="4 5">
    <name type="scientific">Rhodohalobacter barkolensis</name>
    <dbReference type="NCBI Taxonomy" id="2053187"/>
    <lineage>
        <taxon>Bacteria</taxon>
        <taxon>Pseudomonadati</taxon>
        <taxon>Balneolota</taxon>
        <taxon>Balneolia</taxon>
        <taxon>Balneolales</taxon>
        <taxon>Balneolaceae</taxon>
        <taxon>Rhodohalobacter</taxon>
    </lineage>
</organism>
<feature type="transmembrane region" description="Helical" evidence="1">
    <location>
        <begin position="267"/>
        <end position="287"/>
    </location>
</feature>
<feature type="domain" description="MgtC/SapB/SrpB/YhiD N-terminal" evidence="2">
    <location>
        <begin position="11"/>
        <end position="136"/>
    </location>
</feature>
<feature type="transmembrane region" description="Helical" evidence="1">
    <location>
        <begin position="6"/>
        <end position="27"/>
    </location>
</feature>
<dbReference type="InterPro" id="IPR025105">
    <property type="entry name" value="DUF4010"/>
</dbReference>